<dbReference type="EMBL" id="SDMP01000011">
    <property type="protein sequence ID" value="RYR28869.1"/>
    <property type="molecule type" value="Genomic_DNA"/>
</dbReference>
<dbReference type="Proteomes" id="UP000289738">
    <property type="component" value="Chromosome B01"/>
</dbReference>
<keyword evidence="5" id="KW-1185">Reference proteome</keyword>
<dbReference type="PANTHER" id="PTHR31286:SF99">
    <property type="entry name" value="DUF4283 DOMAIN-CONTAINING PROTEIN"/>
    <property type="match status" value="1"/>
</dbReference>
<dbReference type="GO" id="GO:0003676">
    <property type="term" value="F:nucleic acid binding"/>
    <property type="evidence" value="ECO:0007669"/>
    <property type="project" value="InterPro"/>
</dbReference>
<feature type="compositionally biased region" description="Basic and acidic residues" evidence="2">
    <location>
        <begin position="1"/>
        <end position="10"/>
    </location>
</feature>
<evidence type="ECO:0000313" key="5">
    <source>
        <dbReference type="Proteomes" id="UP000289738"/>
    </source>
</evidence>
<accession>A0A445AR02</accession>
<feature type="compositionally biased region" description="Basic and acidic residues" evidence="2">
    <location>
        <begin position="274"/>
        <end position="285"/>
    </location>
</feature>
<evidence type="ECO:0000313" key="4">
    <source>
        <dbReference type="EMBL" id="RYR28869.1"/>
    </source>
</evidence>
<dbReference type="InterPro" id="IPR040256">
    <property type="entry name" value="At4g02000-like"/>
</dbReference>
<keyword evidence="1" id="KW-0862">Zinc</keyword>
<sequence length="295" mass="33605">MEGIEEKSTETEIESDETPTTDQHIKNTIVPEIDQQSIKSYRDMVVNNGFEKLNPDEIVELVAEDYIAKSDPMDMNMENQTPFNPKPNIEVSLEEYEEWCRTWKFSLIVKPLGKLVNLQAIDRWVQRRAMDDSGPLPSCAKMETPLFMPMETQVQKIAVWVRIPNLPAELYNKYFLWKVGKSLGTMLKVDELTSIHYRGKFACICVEIDLKNKLVPSFLALGKEFHIEYEGLHEICFKCGRYGHKLDQCQESAGVIPMVAAAAVSGDGGLAANAEKEKEKNKETINGKNQQNRKE</sequence>
<proteinExistence type="predicted"/>
<keyword evidence="1" id="KW-0863">Zinc-finger</keyword>
<dbReference type="InterPro" id="IPR001878">
    <property type="entry name" value="Znf_CCHC"/>
</dbReference>
<dbReference type="GO" id="GO:0008270">
    <property type="term" value="F:zinc ion binding"/>
    <property type="evidence" value="ECO:0007669"/>
    <property type="project" value="UniProtKB-KW"/>
</dbReference>
<evidence type="ECO:0000256" key="2">
    <source>
        <dbReference type="SAM" id="MobiDB-lite"/>
    </source>
</evidence>
<feature type="region of interest" description="Disordered" evidence="2">
    <location>
        <begin position="1"/>
        <end position="24"/>
    </location>
</feature>
<comment type="caution">
    <text evidence="4">The sequence shown here is derived from an EMBL/GenBank/DDBJ whole genome shotgun (WGS) entry which is preliminary data.</text>
</comment>
<evidence type="ECO:0000256" key="1">
    <source>
        <dbReference type="PROSITE-ProRule" id="PRU00047"/>
    </source>
</evidence>
<dbReference type="OrthoDB" id="1939300at2759"/>
<reference evidence="4 5" key="1">
    <citation type="submission" date="2019-01" db="EMBL/GenBank/DDBJ databases">
        <title>Sequencing of cultivated peanut Arachis hypogaea provides insights into genome evolution and oil improvement.</title>
        <authorList>
            <person name="Chen X."/>
        </authorList>
    </citation>
    <scope>NUCLEOTIDE SEQUENCE [LARGE SCALE GENOMIC DNA]</scope>
    <source>
        <strain evidence="5">cv. Fuhuasheng</strain>
        <tissue evidence="4">Leaves</tissue>
    </source>
</reference>
<feature type="region of interest" description="Disordered" evidence="2">
    <location>
        <begin position="271"/>
        <end position="295"/>
    </location>
</feature>
<dbReference type="STRING" id="3818.A0A445AR02"/>
<keyword evidence="1" id="KW-0479">Metal-binding</keyword>
<protein>
    <recommendedName>
        <fullName evidence="3">CCHC-type domain-containing protein</fullName>
    </recommendedName>
</protein>
<dbReference type="PANTHER" id="PTHR31286">
    <property type="entry name" value="GLYCINE-RICH CELL WALL STRUCTURAL PROTEIN 1.8-LIKE"/>
    <property type="match status" value="1"/>
</dbReference>
<feature type="compositionally biased region" description="Polar residues" evidence="2">
    <location>
        <begin position="286"/>
        <end position="295"/>
    </location>
</feature>
<dbReference type="PROSITE" id="PS50158">
    <property type="entry name" value="ZF_CCHC"/>
    <property type="match status" value="1"/>
</dbReference>
<dbReference type="AlphaFoldDB" id="A0A445AR02"/>
<name>A0A445AR02_ARAHY</name>
<feature type="domain" description="CCHC-type" evidence="3">
    <location>
        <begin position="236"/>
        <end position="251"/>
    </location>
</feature>
<evidence type="ECO:0000259" key="3">
    <source>
        <dbReference type="PROSITE" id="PS50158"/>
    </source>
</evidence>
<organism evidence="4 5">
    <name type="scientific">Arachis hypogaea</name>
    <name type="common">Peanut</name>
    <dbReference type="NCBI Taxonomy" id="3818"/>
    <lineage>
        <taxon>Eukaryota</taxon>
        <taxon>Viridiplantae</taxon>
        <taxon>Streptophyta</taxon>
        <taxon>Embryophyta</taxon>
        <taxon>Tracheophyta</taxon>
        <taxon>Spermatophyta</taxon>
        <taxon>Magnoliopsida</taxon>
        <taxon>eudicotyledons</taxon>
        <taxon>Gunneridae</taxon>
        <taxon>Pentapetalae</taxon>
        <taxon>rosids</taxon>
        <taxon>fabids</taxon>
        <taxon>Fabales</taxon>
        <taxon>Fabaceae</taxon>
        <taxon>Papilionoideae</taxon>
        <taxon>50 kb inversion clade</taxon>
        <taxon>dalbergioids sensu lato</taxon>
        <taxon>Dalbergieae</taxon>
        <taxon>Pterocarpus clade</taxon>
        <taxon>Arachis</taxon>
    </lineage>
</organism>
<gene>
    <name evidence="4" type="ORF">Ahy_B01g053066</name>
</gene>